<dbReference type="InterPro" id="IPR000276">
    <property type="entry name" value="GPCR_Rhodpsn"/>
</dbReference>
<evidence type="ECO:0000256" key="4">
    <source>
        <dbReference type="ARBA" id="ARBA00023136"/>
    </source>
</evidence>
<feature type="transmembrane region" description="Helical" evidence="6">
    <location>
        <begin position="268"/>
        <end position="291"/>
    </location>
</feature>
<name>A0A9P1IA31_9PELO</name>
<dbReference type="PROSITE" id="PS50262">
    <property type="entry name" value="G_PROTEIN_RECEP_F1_2"/>
    <property type="match status" value="1"/>
</dbReference>
<comment type="caution">
    <text evidence="8">The sequence shown here is derived from an EMBL/GenBank/DDBJ whole genome shotgun (WGS) entry which is preliminary data.</text>
</comment>
<keyword evidence="9" id="KW-1185">Reference proteome</keyword>
<dbReference type="Gene3D" id="1.20.1070.10">
    <property type="entry name" value="Rhodopsin 7-helix transmembrane proteins"/>
    <property type="match status" value="1"/>
</dbReference>
<evidence type="ECO:0000259" key="7">
    <source>
        <dbReference type="PROSITE" id="PS50262"/>
    </source>
</evidence>
<dbReference type="Pfam" id="PF00001">
    <property type="entry name" value="7tm_1"/>
    <property type="match status" value="1"/>
</dbReference>
<evidence type="ECO:0000313" key="9">
    <source>
        <dbReference type="Proteomes" id="UP001152747"/>
    </source>
</evidence>
<evidence type="ECO:0000256" key="1">
    <source>
        <dbReference type="ARBA" id="ARBA00004370"/>
    </source>
</evidence>
<accession>A0A9P1IA31</accession>
<dbReference type="CDD" id="cd14978">
    <property type="entry name" value="7tmA_FMRFamide_R-like"/>
    <property type="match status" value="1"/>
</dbReference>
<evidence type="ECO:0000256" key="2">
    <source>
        <dbReference type="ARBA" id="ARBA00022692"/>
    </source>
</evidence>
<gene>
    <name evidence="8" type="ORF">CAMP_LOCUS3896</name>
</gene>
<evidence type="ECO:0000256" key="5">
    <source>
        <dbReference type="RuleBase" id="RU000688"/>
    </source>
</evidence>
<dbReference type="InterPro" id="IPR053352">
    <property type="entry name" value="FMRFamide_rcpt"/>
</dbReference>
<proteinExistence type="inferred from homology"/>
<feature type="transmembrane region" description="Helical" evidence="6">
    <location>
        <begin position="45"/>
        <end position="68"/>
    </location>
</feature>
<comment type="similarity">
    <text evidence="5">Belongs to the G-protein coupled receptor 1 family.</text>
</comment>
<dbReference type="GO" id="GO:0016020">
    <property type="term" value="C:membrane"/>
    <property type="evidence" value="ECO:0007669"/>
    <property type="project" value="UniProtKB-SubCell"/>
</dbReference>
<evidence type="ECO:0000256" key="6">
    <source>
        <dbReference type="SAM" id="Phobius"/>
    </source>
</evidence>
<reference evidence="8" key="1">
    <citation type="submission" date="2022-11" db="EMBL/GenBank/DDBJ databases">
        <authorList>
            <person name="Kikuchi T."/>
        </authorList>
    </citation>
    <scope>NUCLEOTIDE SEQUENCE</scope>
    <source>
        <strain evidence="8">PS1010</strain>
    </source>
</reference>
<dbReference type="OrthoDB" id="10011262at2759"/>
<feature type="transmembrane region" description="Helical" evidence="6">
    <location>
        <begin position="88"/>
        <end position="113"/>
    </location>
</feature>
<sequence>MSSPEWNFRQYMSFIYLPVILIGIIGNMLSFYAYRGKNRKSMVAFLLYSLSLSEIILLVLALPLFSLMWLPIWTQEESAYVISYTAKYLYPICMIAKTCSLYIMVLITVERWVAVCRPLEIQLWSEYTTSSKSMFLIIVFAVLLNLPRFFEYSLEEHEGLPTLRPVLLNVNNWLYFYVYFIGLSIVFDYMLPFIVMFVSNILIILELRRTNMKRSLMTTQQQKEQNTTFMLLVVTGFFGFCHFFSMGLKIAESFAGEFLTVGNYQVEILGEMFNFLIILHTASTFFIYYIFSERFRATIKGLLNSKTVVDRGGTSTPVTYYTEKRSSLHKTLSNNTKYSRISSA</sequence>
<feature type="transmembrane region" description="Helical" evidence="6">
    <location>
        <begin position="174"/>
        <end position="207"/>
    </location>
</feature>
<dbReference type="PANTHER" id="PTHR47323">
    <property type="entry name" value="FMRFAMIDE PEPTIDE RECEPTOR FAMILY-RELATED"/>
    <property type="match status" value="1"/>
</dbReference>
<organism evidence="8 9">
    <name type="scientific">Caenorhabditis angaria</name>
    <dbReference type="NCBI Taxonomy" id="860376"/>
    <lineage>
        <taxon>Eukaryota</taxon>
        <taxon>Metazoa</taxon>
        <taxon>Ecdysozoa</taxon>
        <taxon>Nematoda</taxon>
        <taxon>Chromadorea</taxon>
        <taxon>Rhabditida</taxon>
        <taxon>Rhabditina</taxon>
        <taxon>Rhabditomorpha</taxon>
        <taxon>Rhabditoidea</taxon>
        <taxon>Rhabditidae</taxon>
        <taxon>Peloderinae</taxon>
        <taxon>Caenorhabditis</taxon>
    </lineage>
</organism>
<keyword evidence="5" id="KW-0807">Transducer</keyword>
<dbReference type="GO" id="GO:0004930">
    <property type="term" value="F:G protein-coupled receptor activity"/>
    <property type="evidence" value="ECO:0007669"/>
    <property type="project" value="UniProtKB-KW"/>
</dbReference>
<feature type="domain" description="G-protein coupled receptors family 1 profile" evidence="7">
    <location>
        <begin position="26"/>
        <end position="288"/>
    </location>
</feature>
<keyword evidence="4 6" id="KW-0472">Membrane</keyword>
<keyword evidence="2 5" id="KW-0812">Transmembrane</keyword>
<keyword evidence="3 6" id="KW-1133">Transmembrane helix</keyword>
<keyword evidence="5" id="KW-0297">G-protein coupled receptor</keyword>
<comment type="subcellular location">
    <subcellularLocation>
        <location evidence="1">Membrane</location>
    </subcellularLocation>
</comment>
<keyword evidence="5" id="KW-0675">Receptor</keyword>
<dbReference type="PROSITE" id="PS00237">
    <property type="entry name" value="G_PROTEIN_RECEP_F1_1"/>
    <property type="match status" value="1"/>
</dbReference>
<dbReference type="EMBL" id="CANHGI010000002">
    <property type="protein sequence ID" value="CAI5441259.1"/>
    <property type="molecule type" value="Genomic_DNA"/>
</dbReference>
<dbReference type="PRINTS" id="PR00237">
    <property type="entry name" value="GPCRRHODOPSN"/>
</dbReference>
<dbReference type="AlphaFoldDB" id="A0A9P1IA31"/>
<dbReference type="PANTHER" id="PTHR47323:SF5">
    <property type="entry name" value="G-PROTEIN COUPLED RECEPTORS FAMILY 1 PROFILE DOMAIN-CONTAINING PROTEIN"/>
    <property type="match status" value="1"/>
</dbReference>
<feature type="transmembrane region" description="Helical" evidence="6">
    <location>
        <begin position="134"/>
        <end position="154"/>
    </location>
</feature>
<evidence type="ECO:0000256" key="3">
    <source>
        <dbReference type="ARBA" id="ARBA00022989"/>
    </source>
</evidence>
<feature type="transmembrane region" description="Helical" evidence="6">
    <location>
        <begin position="228"/>
        <end position="248"/>
    </location>
</feature>
<dbReference type="Proteomes" id="UP001152747">
    <property type="component" value="Unassembled WGS sequence"/>
</dbReference>
<protein>
    <recommendedName>
        <fullName evidence="7">G-protein coupled receptors family 1 profile domain-containing protein</fullName>
    </recommendedName>
</protein>
<dbReference type="InterPro" id="IPR017452">
    <property type="entry name" value="GPCR_Rhodpsn_7TM"/>
</dbReference>
<dbReference type="SUPFAM" id="SSF81321">
    <property type="entry name" value="Family A G protein-coupled receptor-like"/>
    <property type="match status" value="1"/>
</dbReference>
<evidence type="ECO:0000313" key="8">
    <source>
        <dbReference type="EMBL" id="CAI5441259.1"/>
    </source>
</evidence>
<feature type="transmembrane region" description="Helical" evidence="6">
    <location>
        <begin position="12"/>
        <end position="33"/>
    </location>
</feature>